<dbReference type="Pfam" id="PF00743">
    <property type="entry name" value="FMO-like"/>
    <property type="match status" value="2"/>
</dbReference>
<evidence type="ECO:0000256" key="2">
    <source>
        <dbReference type="ARBA" id="ARBA00009183"/>
    </source>
</evidence>
<dbReference type="SMART" id="SM00185">
    <property type="entry name" value="ARM"/>
    <property type="match status" value="8"/>
</dbReference>
<evidence type="ECO:0000256" key="3">
    <source>
        <dbReference type="ARBA" id="ARBA00022630"/>
    </source>
</evidence>
<dbReference type="PANTHER" id="PTHR45958">
    <property type="entry name" value="RING-TYPE E3 UBIQUITIN TRANSFERASE"/>
    <property type="match status" value="1"/>
</dbReference>
<protein>
    <recommendedName>
        <fullName evidence="10">Flavin-containing monooxygenase</fullName>
        <ecNumber evidence="10">1.-.-.-</ecNumber>
    </recommendedName>
</protein>
<comment type="caution">
    <text evidence="11">The sequence shown here is derived from an EMBL/GenBank/DDBJ whole genome shotgun (WGS) entry which is preliminary data.</text>
</comment>
<dbReference type="SUPFAM" id="SSF48371">
    <property type="entry name" value="ARM repeat"/>
    <property type="match status" value="2"/>
</dbReference>
<dbReference type="EC" id="1.-.-.-" evidence="10"/>
<dbReference type="InterPro" id="IPR036188">
    <property type="entry name" value="FAD/NAD-bd_sf"/>
</dbReference>
<reference evidence="11" key="1">
    <citation type="submission" date="2020-03" db="EMBL/GenBank/DDBJ databases">
        <title>A high-quality chromosome-level genome assembly of a woody plant with both climbing and erect habits, Rhamnella rubrinervis.</title>
        <authorList>
            <person name="Lu Z."/>
            <person name="Yang Y."/>
            <person name="Zhu X."/>
            <person name="Sun Y."/>
        </authorList>
    </citation>
    <scope>NUCLEOTIDE SEQUENCE</scope>
    <source>
        <strain evidence="11">BYM</strain>
        <tissue evidence="11">Leaf</tissue>
    </source>
</reference>
<keyword evidence="4" id="KW-0677">Repeat</keyword>
<dbReference type="EMBL" id="VOIH02000009">
    <property type="protein sequence ID" value="KAF3437467.1"/>
    <property type="molecule type" value="Genomic_DNA"/>
</dbReference>
<proteinExistence type="inferred from homology"/>
<dbReference type="InterPro" id="IPR020946">
    <property type="entry name" value="Flavin_mOase-like"/>
</dbReference>
<organism evidence="11 12">
    <name type="scientific">Rhamnella rubrinervis</name>
    <dbReference type="NCBI Taxonomy" id="2594499"/>
    <lineage>
        <taxon>Eukaryota</taxon>
        <taxon>Viridiplantae</taxon>
        <taxon>Streptophyta</taxon>
        <taxon>Embryophyta</taxon>
        <taxon>Tracheophyta</taxon>
        <taxon>Spermatophyta</taxon>
        <taxon>Magnoliopsida</taxon>
        <taxon>eudicotyledons</taxon>
        <taxon>Gunneridae</taxon>
        <taxon>Pentapetalae</taxon>
        <taxon>rosids</taxon>
        <taxon>fabids</taxon>
        <taxon>Rosales</taxon>
        <taxon>Rhamnaceae</taxon>
        <taxon>rhamnoid group</taxon>
        <taxon>Rhamneae</taxon>
        <taxon>Rhamnella</taxon>
    </lineage>
</organism>
<sequence>MGKSVRVAVIGAGVAGLCAARELLRENHRVVIFEKADRVGGTWVYDPRIDSDPLGIDPMRETAHSSLYRSLRTNLPRPLMGFLDYPLPERENGDPRAFPGHEEMLWFLNKFAQDFGLVELVKFNTEVIRVDQQRSDEWLVESVTRESGSVTASREVFEAVVVCTGSFSEPDVAAVEGIEKWPGYKLHSHNYRVPEPFRDQIVVLIGYGASAFDISRDVATEAKEVHIATRKPDVEVRKLECHNNNIWQHKMIEHAYEDGAVSFQDGSFVYADTIIYCTGYKYHFPFLETNGMVTVEENRVEPMYKHVFPPQLAPWLSFIGITIKNAVFPVVDIQSKWVARVLSGKVSLPNEEDMMASINDHYRQMEENGVPKHFTHALHPYATEYQNWVLAQIGMPPLEEWRGSMYAESINCITAMQDGYRDQWNDARYWEAVSHQDEIATLMFEFFILEIMANMEINGPAELLSELIESTHEVTSLAQSSKFEGRVFTEFSHLVDKFVPIFNDLGENIKFMDHPPIRKAIESLGKELRRAKAMIINPGSKTLVKQIEDMVHDLGRSLGLVLFASLEVSADFKDKIGALQKDLMNARFDRSSTPSPSHHSGFISEIEVEEEIKREGISLDIDDVVVQLKHGNDEELNLALLEVKELIGGKKVDNNWIGNEGVIPVLFNRLSSGKPANRLIIIHLLRSFASDNAENKEKMADVGFLSTLVKSLIRDEEERREAVGLLLDLSELLAVRRRIGRIQGCIVMLVALLNGDDSVASRNAGKLLNALSSNTQNALHMAEAGYFKPLVQYLKEGSDMSKILMATALSRMELTDQSRASLGKAGTIQPLVRMFSTGKLEAKLSALNALQNLSSLTENVQRLISSGILASLLQLLFSVTSVLMTLREPASAILARIAESESILINQDVAQQMLSLLNLSSPVIQNHLLQALNSIASHSSASKVRKKMKENGAIQLLLPFLMETNIKTRNSALNLLYTLSKDSPEELTEQLGETHLNIIINIISSSTSDSEKAAAVGLLGNFPISDKKATDILRRSNFLSLVVSLMTSSSSTSTTKTSLLAESIAGVLIRFTSPLDKKLQHYLAEQGVIPLLVKLLSSESPVAKCRAAISLAQLSQNSPFLRKSRTSRWLCIPSTEAVCEVHGGYCFVKRTFCLVKAGAVAPMIQILEGEEREADEAVLSALATLLQDEIWENGCNYIAKMSGIQAIIKVLGSGNVKAQEKALWILERIFNVEEHRVNYGESAQAVLIDLAQHGDSRLKSTIAKLLAQLELLQFQSSYF</sequence>
<dbReference type="Proteomes" id="UP000796880">
    <property type="component" value="Unassembled WGS sequence"/>
</dbReference>
<dbReference type="SUPFAM" id="SSF51905">
    <property type="entry name" value="FAD/NAD(P)-binding domain"/>
    <property type="match status" value="2"/>
</dbReference>
<dbReference type="FunFam" id="3.50.50.60:FF:000138">
    <property type="entry name" value="Flavin-containing monooxygenase"/>
    <property type="match status" value="1"/>
</dbReference>
<keyword evidence="8 10" id="KW-0503">Monooxygenase</keyword>
<evidence type="ECO:0000256" key="9">
    <source>
        <dbReference type="PROSITE-ProRule" id="PRU00259"/>
    </source>
</evidence>
<evidence type="ECO:0000313" key="12">
    <source>
        <dbReference type="Proteomes" id="UP000796880"/>
    </source>
</evidence>
<dbReference type="InterPro" id="IPR011989">
    <property type="entry name" value="ARM-like"/>
</dbReference>
<evidence type="ECO:0000313" key="11">
    <source>
        <dbReference type="EMBL" id="KAF3437467.1"/>
    </source>
</evidence>
<name>A0A8K0E612_9ROSA</name>
<keyword evidence="12" id="KW-1185">Reference proteome</keyword>
<keyword evidence="5 10" id="KW-0274">FAD</keyword>
<keyword evidence="7 10" id="KW-0560">Oxidoreductase</keyword>
<dbReference type="Gene3D" id="3.50.50.60">
    <property type="entry name" value="FAD/NAD(P)-binding domain"/>
    <property type="match status" value="2"/>
</dbReference>
<dbReference type="OrthoDB" id="1683831at2759"/>
<evidence type="ECO:0000256" key="7">
    <source>
        <dbReference type="ARBA" id="ARBA00023002"/>
    </source>
</evidence>
<dbReference type="InterPro" id="IPR000225">
    <property type="entry name" value="Armadillo"/>
</dbReference>
<dbReference type="PRINTS" id="PR00370">
    <property type="entry name" value="FMOXYGENASE"/>
</dbReference>
<evidence type="ECO:0000256" key="10">
    <source>
        <dbReference type="RuleBase" id="RU361177"/>
    </source>
</evidence>
<comment type="similarity">
    <text evidence="2 10">Belongs to the FMO family.</text>
</comment>
<dbReference type="GO" id="GO:0004499">
    <property type="term" value="F:N,N-dimethylaniline monooxygenase activity"/>
    <property type="evidence" value="ECO:0007669"/>
    <property type="project" value="InterPro"/>
</dbReference>
<dbReference type="InterPro" id="IPR000960">
    <property type="entry name" value="Flavin_mOase"/>
</dbReference>
<dbReference type="PROSITE" id="PS50176">
    <property type="entry name" value="ARM_REPEAT"/>
    <property type="match status" value="1"/>
</dbReference>
<dbReference type="InterPro" id="IPR016024">
    <property type="entry name" value="ARM-type_fold"/>
</dbReference>
<dbReference type="Gene3D" id="1.25.10.10">
    <property type="entry name" value="Leucine-rich Repeat Variant"/>
    <property type="match status" value="3"/>
</dbReference>
<dbReference type="AlphaFoldDB" id="A0A8K0E612"/>
<evidence type="ECO:0000256" key="4">
    <source>
        <dbReference type="ARBA" id="ARBA00022737"/>
    </source>
</evidence>
<dbReference type="GO" id="GO:0050661">
    <property type="term" value="F:NADP binding"/>
    <property type="evidence" value="ECO:0007669"/>
    <property type="project" value="InterPro"/>
</dbReference>
<evidence type="ECO:0000256" key="1">
    <source>
        <dbReference type="ARBA" id="ARBA00001974"/>
    </source>
</evidence>
<evidence type="ECO:0000256" key="5">
    <source>
        <dbReference type="ARBA" id="ARBA00022827"/>
    </source>
</evidence>
<accession>A0A8K0E612</accession>
<keyword evidence="6" id="KW-0521">NADP</keyword>
<comment type="cofactor">
    <cofactor evidence="1 10">
        <name>FAD</name>
        <dbReference type="ChEBI" id="CHEBI:57692"/>
    </cofactor>
</comment>
<evidence type="ECO:0000256" key="6">
    <source>
        <dbReference type="ARBA" id="ARBA00022857"/>
    </source>
</evidence>
<feature type="repeat" description="ARM" evidence="9">
    <location>
        <begin position="826"/>
        <end position="868"/>
    </location>
</feature>
<dbReference type="InterPro" id="IPR052608">
    <property type="entry name" value="U-box_domain_protein"/>
</dbReference>
<gene>
    <name evidence="11" type="ORF">FNV43_RR20220</name>
</gene>
<dbReference type="GO" id="GO:0050660">
    <property type="term" value="F:flavin adenine dinucleotide binding"/>
    <property type="evidence" value="ECO:0007669"/>
    <property type="project" value="InterPro"/>
</dbReference>
<dbReference type="PANTHER" id="PTHR45958:SF12">
    <property type="entry name" value="OS01G0948500 PROTEIN"/>
    <property type="match status" value="1"/>
</dbReference>
<keyword evidence="3 10" id="KW-0285">Flavoprotein</keyword>
<evidence type="ECO:0000256" key="8">
    <source>
        <dbReference type="ARBA" id="ARBA00023033"/>
    </source>
</evidence>